<evidence type="ECO:0008006" key="5">
    <source>
        <dbReference type="Google" id="ProtNLM"/>
    </source>
</evidence>
<dbReference type="Pfam" id="PF02615">
    <property type="entry name" value="Ldh_2"/>
    <property type="match status" value="1"/>
</dbReference>
<dbReference type="InterPro" id="IPR003767">
    <property type="entry name" value="Malate/L-lactate_DH-like"/>
</dbReference>
<dbReference type="PANTHER" id="PTHR11091">
    <property type="entry name" value="OXIDOREDUCTASE-RELATED"/>
    <property type="match status" value="1"/>
</dbReference>
<evidence type="ECO:0000256" key="2">
    <source>
        <dbReference type="ARBA" id="ARBA00023002"/>
    </source>
</evidence>
<dbReference type="InterPro" id="IPR036111">
    <property type="entry name" value="Mal/L-sulfo/L-lacto_DH-like_sf"/>
</dbReference>
<name>A0ABR3Z1A4_9PEZI</name>
<keyword evidence="2" id="KW-0560">Oxidoreductase</keyword>
<protein>
    <recommendedName>
        <fullName evidence="5">Malate/L-lactate dehydrogenase</fullName>
    </recommendedName>
</protein>
<dbReference type="InterPro" id="IPR043144">
    <property type="entry name" value="Mal/L-sulf/L-lact_DH-like_ah"/>
</dbReference>
<dbReference type="SUPFAM" id="SSF89733">
    <property type="entry name" value="L-sulfolactate dehydrogenase-like"/>
    <property type="match status" value="1"/>
</dbReference>
<comment type="similarity">
    <text evidence="1">Belongs to the LDH2/MDH2 oxidoreductase family.</text>
</comment>
<dbReference type="Proteomes" id="UP001583186">
    <property type="component" value="Unassembled WGS sequence"/>
</dbReference>
<keyword evidence="4" id="KW-1185">Reference proteome</keyword>
<dbReference type="PANTHER" id="PTHR11091:SF0">
    <property type="entry name" value="MALATE DEHYDROGENASE"/>
    <property type="match status" value="1"/>
</dbReference>
<dbReference type="EMBL" id="JAWCUI010000035">
    <property type="protein sequence ID" value="KAL1893981.1"/>
    <property type="molecule type" value="Genomic_DNA"/>
</dbReference>
<organism evidence="3 4">
    <name type="scientific">Sporothrix stenoceras</name>
    <dbReference type="NCBI Taxonomy" id="5173"/>
    <lineage>
        <taxon>Eukaryota</taxon>
        <taxon>Fungi</taxon>
        <taxon>Dikarya</taxon>
        <taxon>Ascomycota</taxon>
        <taxon>Pezizomycotina</taxon>
        <taxon>Sordariomycetes</taxon>
        <taxon>Sordariomycetidae</taxon>
        <taxon>Ophiostomatales</taxon>
        <taxon>Ophiostomataceae</taxon>
        <taxon>Sporothrix</taxon>
    </lineage>
</organism>
<dbReference type="Gene3D" id="3.30.1370.60">
    <property type="entry name" value="Hypothetical oxidoreductase yiak, domain 2"/>
    <property type="match status" value="1"/>
</dbReference>
<reference evidence="3 4" key="1">
    <citation type="journal article" date="2024" name="IMA Fungus">
        <title>IMA Genome - F19 : A genome assembly and annotation guide to empower mycologists, including annotated draft genome sequences of Ceratocystis pirilliformis, Diaporthe australafricana, Fusarium ophioides, Paecilomyces lecythidis, and Sporothrix stenoceras.</title>
        <authorList>
            <person name="Aylward J."/>
            <person name="Wilson A.M."/>
            <person name="Visagie C.M."/>
            <person name="Spraker J."/>
            <person name="Barnes I."/>
            <person name="Buitendag C."/>
            <person name="Ceriani C."/>
            <person name="Del Mar Angel L."/>
            <person name="du Plessis D."/>
            <person name="Fuchs T."/>
            <person name="Gasser K."/>
            <person name="Kramer D."/>
            <person name="Li W."/>
            <person name="Munsamy K."/>
            <person name="Piso A."/>
            <person name="Price J.L."/>
            <person name="Sonnekus B."/>
            <person name="Thomas C."/>
            <person name="van der Nest A."/>
            <person name="van Dijk A."/>
            <person name="van Heerden A."/>
            <person name="van Vuuren N."/>
            <person name="Yilmaz N."/>
            <person name="Duong T.A."/>
            <person name="van der Merwe N.A."/>
            <person name="Wingfield M.J."/>
            <person name="Wingfield B.D."/>
        </authorList>
    </citation>
    <scope>NUCLEOTIDE SEQUENCE [LARGE SCALE GENOMIC DNA]</scope>
    <source>
        <strain evidence="3 4">CMW 5346</strain>
    </source>
</reference>
<proteinExistence type="inferred from homology"/>
<accession>A0ABR3Z1A4</accession>
<evidence type="ECO:0000313" key="4">
    <source>
        <dbReference type="Proteomes" id="UP001583186"/>
    </source>
</evidence>
<gene>
    <name evidence="3" type="ORF">Sste5346_006122</name>
</gene>
<dbReference type="InterPro" id="IPR043143">
    <property type="entry name" value="Mal/L-sulf/L-lact_DH-like_NADP"/>
</dbReference>
<evidence type="ECO:0000256" key="1">
    <source>
        <dbReference type="ARBA" id="ARBA00006056"/>
    </source>
</evidence>
<dbReference type="Gene3D" id="1.10.1530.10">
    <property type="match status" value="1"/>
</dbReference>
<sequence>MAASTTPSDKVFLAVDSVESFLLSVTTAAGLSPEHAQIVARALVLADLRGVDTHGANRVPAYLDRIRSGVVTPSPTLEFVYKTPVLASLDAQNGLGIVAATLATRKAVEIASTFGVGIVAVRNSGHFGMAATYLLEAIGQGHGAMVFTNASRSMPAWGSKEALLGTSPFAVGLPGRNGDHWILDMSPSVVARGKIRKALRRGESIPSGWALDAEGRNTTDPQAAMGGVVLPIGGPKGSGLAMMMDIFGGLLTGSNFAGGVHDQYKVLDKPQGVGHWIMVFKPEAFLDSKEAYYDRMATELATVRGSQKAAGVERIYTPGEIEATVEAANRERGGIYFTASEIDVLNKTAEQWGSKVRLG</sequence>
<evidence type="ECO:0000313" key="3">
    <source>
        <dbReference type="EMBL" id="KAL1893981.1"/>
    </source>
</evidence>
<comment type="caution">
    <text evidence="3">The sequence shown here is derived from an EMBL/GenBank/DDBJ whole genome shotgun (WGS) entry which is preliminary data.</text>
</comment>